<dbReference type="RefSeq" id="WP_099476656.1">
    <property type="nucleotide sequence ID" value="NZ_CP016809.1"/>
</dbReference>
<evidence type="ECO:0000256" key="1">
    <source>
        <dbReference type="SAM" id="Phobius"/>
    </source>
</evidence>
<name>A0A1B2DV76_9BACL</name>
<dbReference type="KEGG" id="pib:BBD41_02935"/>
<sequence>MREQTIRAIELAAGLGLFLSACLYAMTILSVLDSGLTAAAAMTEEQNAGVSTFPAVSESMEPYFTGSEVLFTLREVQSGQLEAVIDGLRFAPGTELESMDLSVIDSDGRYAADYHRESDGAVDLIRFVKVR</sequence>
<protein>
    <submittedName>
        <fullName evidence="2">Uncharacterized protein</fullName>
    </submittedName>
</protein>
<keyword evidence="1" id="KW-1133">Transmembrane helix</keyword>
<reference evidence="2" key="1">
    <citation type="submission" date="2016-08" db="EMBL/GenBank/DDBJ databases">
        <title>Complete Genome Seqeunce of Paenibacillus sp. nov. IHBB 9852 from high altitute lake of Indian trans-Himalayas.</title>
        <authorList>
            <person name="Kiran S."/>
            <person name="Swarnkar M.K."/>
            <person name="Rana A."/>
            <person name="Tewari R."/>
            <person name="Gulati A."/>
        </authorList>
    </citation>
    <scope>NUCLEOTIDE SEQUENCE [LARGE SCALE GENOMIC DNA]</scope>
    <source>
        <strain evidence="2">IHBB 9852</strain>
    </source>
</reference>
<accession>A0A1B2DV76</accession>
<gene>
    <name evidence="2" type="ORF">BBD41_02935</name>
</gene>
<dbReference type="GeneID" id="48307175"/>
<evidence type="ECO:0000313" key="2">
    <source>
        <dbReference type="EMBL" id="ANY71618.1"/>
    </source>
</evidence>
<dbReference type="AlphaFoldDB" id="A0A1B2DV76"/>
<feature type="transmembrane region" description="Helical" evidence="1">
    <location>
        <begin position="12"/>
        <end position="32"/>
    </location>
</feature>
<dbReference type="EMBL" id="CP016809">
    <property type="protein sequence ID" value="ANY71618.1"/>
    <property type="molecule type" value="Genomic_DNA"/>
</dbReference>
<keyword evidence="1" id="KW-0812">Transmembrane</keyword>
<dbReference type="PROSITE" id="PS51257">
    <property type="entry name" value="PROKAR_LIPOPROTEIN"/>
    <property type="match status" value="1"/>
</dbReference>
<organism evidence="2">
    <name type="scientific">Paenibacillus ihbetae</name>
    <dbReference type="NCBI Taxonomy" id="1870820"/>
    <lineage>
        <taxon>Bacteria</taxon>
        <taxon>Bacillati</taxon>
        <taxon>Bacillota</taxon>
        <taxon>Bacilli</taxon>
        <taxon>Bacillales</taxon>
        <taxon>Paenibacillaceae</taxon>
        <taxon>Paenibacillus</taxon>
    </lineage>
</organism>
<keyword evidence="1" id="KW-0472">Membrane</keyword>
<proteinExistence type="predicted"/>